<dbReference type="EMBL" id="ASPP01003601">
    <property type="protein sequence ID" value="ETO33199.1"/>
    <property type="molecule type" value="Genomic_DNA"/>
</dbReference>
<protein>
    <submittedName>
        <fullName evidence="1">Uncharacterized protein</fullName>
    </submittedName>
</protein>
<name>X6P535_RETFI</name>
<reference evidence="1 2" key="1">
    <citation type="journal article" date="2013" name="Curr. Biol.">
        <title>The Genome of the Foraminiferan Reticulomyxa filosa.</title>
        <authorList>
            <person name="Glockner G."/>
            <person name="Hulsmann N."/>
            <person name="Schleicher M."/>
            <person name="Noegel A.A."/>
            <person name="Eichinger L."/>
            <person name="Gallinger C."/>
            <person name="Pawlowski J."/>
            <person name="Sierra R."/>
            <person name="Euteneuer U."/>
            <person name="Pillet L."/>
            <person name="Moustafa A."/>
            <person name="Platzer M."/>
            <person name="Groth M."/>
            <person name="Szafranski K."/>
            <person name="Schliwa M."/>
        </authorList>
    </citation>
    <scope>NUCLEOTIDE SEQUENCE [LARGE SCALE GENOMIC DNA]</scope>
</reference>
<keyword evidence="2" id="KW-1185">Reference proteome</keyword>
<dbReference type="AlphaFoldDB" id="X6P535"/>
<proteinExistence type="predicted"/>
<evidence type="ECO:0000313" key="1">
    <source>
        <dbReference type="EMBL" id="ETO33199.1"/>
    </source>
</evidence>
<accession>X6P535</accession>
<sequence>MSILMWSKSWRVVYYLRVLPHVPVDEIPNGEIDIPMSSVSNWMKSMEHKGHENETMDRHFFETIGLFDDHLPSQKSSFQQKLHAKTKLAQLKHLQSKCSDPQKKHIYVNANGHNNNSARFANAIDSMDDSLFSSVHIMADKDHNEKNMTDPFCHLKIQDIAAFRYTQENEKDWIFQAMPKPIRELLVDIWHQVRQLISDTFLQFELDLLSQSELEKWYTLLYFMFLSSSSSVHGC</sequence>
<organism evidence="1 2">
    <name type="scientific">Reticulomyxa filosa</name>
    <dbReference type="NCBI Taxonomy" id="46433"/>
    <lineage>
        <taxon>Eukaryota</taxon>
        <taxon>Sar</taxon>
        <taxon>Rhizaria</taxon>
        <taxon>Retaria</taxon>
        <taxon>Foraminifera</taxon>
        <taxon>Monothalamids</taxon>
        <taxon>Reticulomyxidae</taxon>
        <taxon>Reticulomyxa</taxon>
    </lineage>
</organism>
<dbReference type="Proteomes" id="UP000023152">
    <property type="component" value="Unassembled WGS sequence"/>
</dbReference>
<evidence type="ECO:0000313" key="2">
    <source>
        <dbReference type="Proteomes" id="UP000023152"/>
    </source>
</evidence>
<comment type="caution">
    <text evidence="1">The sequence shown here is derived from an EMBL/GenBank/DDBJ whole genome shotgun (WGS) entry which is preliminary data.</text>
</comment>
<gene>
    <name evidence="1" type="ORF">RFI_03905</name>
</gene>